<dbReference type="GO" id="GO:0046872">
    <property type="term" value="F:metal ion binding"/>
    <property type="evidence" value="ECO:0007669"/>
    <property type="project" value="UniProtKB-KW"/>
</dbReference>
<comment type="subcellular location">
    <subcellularLocation>
        <location evidence="2">Nucleus</location>
    </subcellularLocation>
</comment>
<dbReference type="OMA" id="YACKSYL"/>
<accession>A0A8R2F830</accession>
<evidence type="ECO:0000256" key="3">
    <source>
        <dbReference type="ARBA" id="ARBA00006958"/>
    </source>
</evidence>
<keyword evidence="6" id="KW-0378">Hydrolase</keyword>
<keyword evidence="7" id="KW-0539">Nucleus</keyword>
<dbReference type="EnsemblMetazoa" id="XM_008182537.1">
    <property type="protein sequence ID" value="XP_008180759.1"/>
    <property type="gene ID" value="LOC103308703"/>
</dbReference>
<evidence type="ECO:0000256" key="7">
    <source>
        <dbReference type="ARBA" id="ARBA00023242"/>
    </source>
</evidence>
<evidence type="ECO:0000256" key="4">
    <source>
        <dbReference type="ARBA" id="ARBA00022722"/>
    </source>
</evidence>
<reference evidence="10" key="1">
    <citation type="submission" date="2010-06" db="EMBL/GenBank/DDBJ databases">
        <authorList>
            <person name="Jiang H."/>
            <person name="Abraham K."/>
            <person name="Ali S."/>
            <person name="Alsbrooks S.L."/>
            <person name="Anim B.N."/>
            <person name="Anosike U.S."/>
            <person name="Attaway T."/>
            <person name="Bandaranaike D.P."/>
            <person name="Battles P.K."/>
            <person name="Bell S.N."/>
            <person name="Bell A.V."/>
            <person name="Beltran B."/>
            <person name="Bickham C."/>
            <person name="Bustamante Y."/>
            <person name="Caleb T."/>
            <person name="Canada A."/>
            <person name="Cardenas V."/>
            <person name="Carter K."/>
            <person name="Chacko J."/>
            <person name="Chandrabose M.N."/>
            <person name="Chavez D."/>
            <person name="Chavez A."/>
            <person name="Chen L."/>
            <person name="Chu H.-S."/>
            <person name="Claassen K.J."/>
            <person name="Cockrell R."/>
            <person name="Collins M."/>
            <person name="Cooper J.A."/>
            <person name="Cree A."/>
            <person name="Curry S.M."/>
            <person name="Da Y."/>
            <person name="Dao M.D."/>
            <person name="Das B."/>
            <person name="Davila M.-L."/>
            <person name="Davy-Carroll L."/>
            <person name="Denson S."/>
            <person name="Dinh H."/>
            <person name="Ebong V.E."/>
            <person name="Edwards J.R."/>
            <person name="Egan A."/>
            <person name="El-Daye J."/>
            <person name="Escobedo L."/>
            <person name="Fernandez S."/>
            <person name="Fernando P.R."/>
            <person name="Flagg N."/>
            <person name="Forbes L.D."/>
            <person name="Fowler R.G."/>
            <person name="Fu Q."/>
            <person name="Gabisi R.A."/>
            <person name="Ganer J."/>
            <person name="Garbino Pronczuk A."/>
            <person name="Garcia R.M."/>
            <person name="Garner T."/>
            <person name="Garrett T.E."/>
            <person name="Gonzalez D.A."/>
            <person name="Hamid H."/>
            <person name="Hawkins E.S."/>
            <person name="Hirani K."/>
            <person name="Hogues M.E."/>
            <person name="Hollins B."/>
            <person name="Hsiao C.-H."/>
            <person name="Jabil R."/>
            <person name="James M.L."/>
            <person name="Jhangiani S.N."/>
            <person name="Johnson B."/>
            <person name="Johnson Q."/>
            <person name="Joshi V."/>
            <person name="Kalu J.B."/>
            <person name="Kam C."/>
            <person name="Kashfia A."/>
            <person name="Keebler J."/>
            <person name="Kisamo H."/>
            <person name="Kovar C.L."/>
            <person name="Lago L.A."/>
            <person name="Lai C.-Y."/>
            <person name="Laidlaw J."/>
            <person name="Lara F."/>
            <person name="Le T.-K."/>
            <person name="Lee S.L."/>
            <person name="Legall F.H."/>
            <person name="Lemon S.J."/>
            <person name="Lewis L.R."/>
            <person name="Li B."/>
            <person name="Liu Y."/>
            <person name="Liu Y.-S."/>
            <person name="Lopez J."/>
            <person name="Lozado R.J."/>
            <person name="Lu J."/>
            <person name="Madu R.C."/>
            <person name="Maheshwari M."/>
            <person name="Maheshwari R."/>
            <person name="Malloy K."/>
            <person name="Martinez E."/>
            <person name="Mathew T."/>
            <person name="Mercado I.C."/>
            <person name="Mercado C."/>
            <person name="Meyer B."/>
            <person name="Montgomery K."/>
            <person name="Morgan M.B."/>
            <person name="Munidasa M."/>
            <person name="Nazareth L.V."/>
            <person name="Nelson J."/>
            <person name="Ng B.M."/>
            <person name="Nguyen N.B."/>
            <person name="Nguyen P.Q."/>
            <person name="Nguyen T."/>
            <person name="Obregon M."/>
            <person name="Okwuonu G.O."/>
            <person name="Onwere C.G."/>
            <person name="Orozco G."/>
            <person name="Parra A."/>
            <person name="Patel S."/>
            <person name="Patil S."/>
            <person name="Perez A."/>
            <person name="Perez Y."/>
            <person name="Pham C."/>
            <person name="Primus E.L."/>
            <person name="Pu L.-L."/>
            <person name="Puazo M."/>
            <person name="Qin X."/>
            <person name="Quiroz J.B."/>
            <person name="Reese J."/>
            <person name="Richards S."/>
            <person name="Rives C.M."/>
            <person name="Robberts R."/>
            <person name="Ruiz S.J."/>
            <person name="Ruiz M.J."/>
            <person name="Santibanez J."/>
            <person name="Schneider B.W."/>
            <person name="Sisson I."/>
            <person name="Smith M."/>
            <person name="Sodergren E."/>
            <person name="Song X.-Z."/>
            <person name="Song B.B."/>
            <person name="Summersgill H."/>
            <person name="Thelus R."/>
            <person name="Thornton R.D."/>
            <person name="Trejos Z.Y."/>
            <person name="Usmani K."/>
            <person name="Vattathil S."/>
            <person name="Villasana D."/>
            <person name="Walker D.L."/>
            <person name="Wang S."/>
            <person name="Wang K."/>
            <person name="White C.S."/>
            <person name="Williams A.C."/>
            <person name="Williamson J."/>
            <person name="Wilson K."/>
            <person name="Woghiren I.O."/>
            <person name="Woodworth J.R."/>
            <person name="Worley K.C."/>
            <person name="Wright R.A."/>
            <person name="Wu W."/>
            <person name="Young L."/>
            <person name="Zhang L."/>
            <person name="Zhang J."/>
            <person name="Zhu Y."/>
            <person name="Muzny D.M."/>
            <person name="Weinstock G."/>
            <person name="Gibbs R.A."/>
        </authorList>
    </citation>
    <scope>NUCLEOTIDE SEQUENCE [LARGE SCALE GENOMIC DNA]</scope>
    <source>
        <strain evidence="10">LSR1</strain>
    </source>
</reference>
<evidence type="ECO:0000256" key="5">
    <source>
        <dbReference type="ARBA" id="ARBA00022723"/>
    </source>
</evidence>
<comment type="cofactor">
    <cofactor evidence="1">
        <name>a divalent metal cation</name>
        <dbReference type="ChEBI" id="CHEBI:60240"/>
    </cofactor>
</comment>
<evidence type="ECO:0000313" key="10">
    <source>
        <dbReference type="Proteomes" id="UP000007819"/>
    </source>
</evidence>
<keyword evidence="5" id="KW-0479">Metal-binding</keyword>
<dbReference type="KEGG" id="api:103308703"/>
<comment type="similarity">
    <text evidence="3">Belongs to the HARBI1 family.</text>
</comment>
<dbReference type="Pfam" id="PF13359">
    <property type="entry name" value="DDE_Tnp_4"/>
    <property type="match status" value="1"/>
</dbReference>
<dbReference type="PANTHER" id="PTHR22930:SF289">
    <property type="entry name" value="DDE TNP4 DOMAIN-CONTAINING PROTEIN-RELATED"/>
    <property type="match status" value="1"/>
</dbReference>
<evidence type="ECO:0000256" key="1">
    <source>
        <dbReference type="ARBA" id="ARBA00001968"/>
    </source>
</evidence>
<dbReference type="InterPro" id="IPR045249">
    <property type="entry name" value="HARBI1-like"/>
</dbReference>
<proteinExistence type="inferred from homology"/>
<dbReference type="GO" id="GO:0004518">
    <property type="term" value="F:nuclease activity"/>
    <property type="evidence" value="ECO:0007669"/>
    <property type="project" value="UniProtKB-KW"/>
</dbReference>
<organism evidence="9 10">
    <name type="scientific">Acyrthosiphon pisum</name>
    <name type="common">Pea aphid</name>
    <dbReference type="NCBI Taxonomy" id="7029"/>
    <lineage>
        <taxon>Eukaryota</taxon>
        <taxon>Metazoa</taxon>
        <taxon>Ecdysozoa</taxon>
        <taxon>Arthropoda</taxon>
        <taxon>Hexapoda</taxon>
        <taxon>Insecta</taxon>
        <taxon>Pterygota</taxon>
        <taxon>Neoptera</taxon>
        <taxon>Paraneoptera</taxon>
        <taxon>Hemiptera</taxon>
        <taxon>Sternorrhyncha</taxon>
        <taxon>Aphidomorpha</taxon>
        <taxon>Aphidoidea</taxon>
        <taxon>Aphididae</taxon>
        <taxon>Macrosiphini</taxon>
        <taxon>Acyrthosiphon</taxon>
    </lineage>
</organism>
<sequence>MEDLMEFINFIEFVEEPTPRRYLRDLENPLEFFSDLEFYKRYRFSKETVVDVLLDLISNIDYSTKRGLPIPPILQLLIALRFYASSNFQIVSGDIRGINQATVSRIIKRVSMSLASQFKHYINFPNTAEEWRLIQEQFYKMYKMPGIGGCIDCTHIKIQNPGGPDGEVFRNRKGYFSLNVQAICGPSMEFLDLVVRWPGSYHDSFIFNGSYAKKHFSENTHGVKLLGDGGYACKSYLFTPLRNPTTAPERKYNKAQIRTRNIIERTFGLWKRRFSCLRRSLANAPQTIVNIIITCALLHNMAQKYNTRDDDSHSEEEEEEEGEDRLTFPVEDIQNNIIADATRTAYILRHFN</sequence>
<dbReference type="PANTHER" id="PTHR22930">
    <property type="match status" value="1"/>
</dbReference>
<evidence type="ECO:0000313" key="9">
    <source>
        <dbReference type="EnsemblMetazoa" id="XP_008180759.1"/>
    </source>
</evidence>
<evidence type="ECO:0000256" key="2">
    <source>
        <dbReference type="ARBA" id="ARBA00004123"/>
    </source>
</evidence>
<keyword evidence="10" id="KW-1185">Reference proteome</keyword>
<name>A0A8R2F830_ACYPI</name>
<dbReference type="GO" id="GO:0005634">
    <property type="term" value="C:nucleus"/>
    <property type="evidence" value="ECO:0007669"/>
    <property type="project" value="UniProtKB-SubCell"/>
</dbReference>
<dbReference type="RefSeq" id="XP_008180759.1">
    <property type="nucleotide sequence ID" value="XM_008182537.1"/>
</dbReference>
<feature type="domain" description="DDE Tnp4" evidence="8">
    <location>
        <begin position="151"/>
        <end position="300"/>
    </location>
</feature>
<dbReference type="AlphaFoldDB" id="A0A8R2F830"/>
<evidence type="ECO:0000256" key="6">
    <source>
        <dbReference type="ARBA" id="ARBA00022801"/>
    </source>
</evidence>
<dbReference type="Proteomes" id="UP000007819">
    <property type="component" value="Chromosome X"/>
</dbReference>
<protein>
    <recommendedName>
        <fullName evidence="8">DDE Tnp4 domain-containing protein</fullName>
    </recommendedName>
</protein>
<reference evidence="9" key="2">
    <citation type="submission" date="2022-06" db="UniProtKB">
        <authorList>
            <consortium name="EnsemblMetazoa"/>
        </authorList>
    </citation>
    <scope>IDENTIFICATION</scope>
</reference>
<evidence type="ECO:0000259" key="8">
    <source>
        <dbReference type="Pfam" id="PF13359"/>
    </source>
</evidence>
<dbReference type="InterPro" id="IPR027806">
    <property type="entry name" value="HARBI1_dom"/>
</dbReference>
<dbReference type="GeneID" id="103308703"/>
<dbReference type="GO" id="GO:0016787">
    <property type="term" value="F:hydrolase activity"/>
    <property type="evidence" value="ECO:0007669"/>
    <property type="project" value="UniProtKB-KW"/>
</dbReference>
<dbReference type="OrthoDB" id="6608907at2759"/>
<keyword evidence="4" id="KW-0540">Nuclease</keyword>